<dbReference type="GO" id="GO:0098609">
    <property type="term" value="P:cell-cell adhesion"/>
    <property type="evidence" value="ECO:0007669"/>
    <property type="project" value="TreeGrafter"/>
</dbReference>
<dbReference type="EMBL" id="SULI01000007">
    <property type="protein sequence ID" value="TKZ21023.1"/>
    <property type="molecule type" value="Genomic_DNA"/>
</dbReference>
<evidence type="ECO:0000313" key="3">
    <source>
        <dbReference type="Proteomes" id="UP000306575"/>
    </source>
</evidence>
<protein>
    <recommendedName>
        <fullName evidence="1">H-type lectin domain-containing protein</fullName>
    </recommendedName>
</protein>
<accession>A0A4U7N623</accession>
<dbReference type="GO" id="GO:0098636">
    <property type="term" value="C:protein complex involved in cell adhesion"/>
    <property type="evidence" value="ECO:0007669"/>
    <property type="project" value="TreeGrafter"/>
</dbReference>
<dbReference type="OrthoDB" id="7658568at2"/>
<dbReference type="GO" id="GO:0046871">
    <property type="term" value="F:N-acetylgalactosamine binding"/>
    <property type="evidence" value="ECO:0007669"/>
    <property type="project" value="TreeGrafter"/>
</dbReference>
<dbReference type="Proteomes" id="UP000306575">
    <property type="component" value="Unassembled WGS sequence"/>
</dbReference>
<dbReference type="AlphaFoldDB" id="A0A4U7N623"/>
<gene>
    <name evidence="2" type="ORF">FAP39_07865</name>
</gene>
<dbReference type="GO" id="GO:0070492">
    <property type="term" value="F:oligosaccharide binding"/>
    <property type="evidence" value="ECO:0007669"/>
    <property type="project" value="TreeGrafter"/>
</dbReference>
<name>A0A4U7N623_9RHOB</name>
<dbReference type="SUPFAM" id="SSF141086">
    <property type="entry name" value="Agglutinin HPA-like"/>
    <property type="match status" value="1"/>
</dbReference>
<dbReference type="Gene3D" id="2.60.40.2080">
    <property type="match status" value="1"/>
</dbReference>
<dbReference type="RefSeq" id="WP_138015853.1">
    <property type="nucleotide sequence ID" value="NZ_SULI01000007.1"/>
</dbReference>
<dbReference type="GO" id="GO:0009986">
    <property type="term" value="C:cell surface"/>
    <property type="evidence" value="ECO:0007669"/>
    <property type="project" value="TreeGrafter"/>
</dbReference>
<organism evidence="2 3">
    <name type="scientific">Shimia litoralis</name>
    <dbReference type="NCBI Taxonomy" id="420403"/>
    <lineage>
        <taxon>Bacteria</taxon>
        <taxon>Pseudomonadati</taxon>
        <taxon>Pseudomonadota</taxon>
        <taxon>Alphaproteobacteria</taxon>
        <taxon>Rhodobacterales</taxon>
        <taxon>Roseobacteraceae</taxon>
    </lineage>
</organism>
<dbReference type="InterPro" id="IPR037221">
    <property type="entry name" value="H-type_lectin_dom_sf"/>
</dbReference>
<keyword evidence="3" id="KW-1185">Reference proteome</keyword>
<sequence>MKRLQNHLIGVEQGDVPLFADFEDGGEMWTGTGPRERRKKIKFSEEFKTPPSIQVGLSLSDMDSGPHHRAEVTAENVGRRGFDLVFRTWGDSRVARVRMSWFAIGELAHDDDWAVE</sequence>
<evidence type="ECO:0000313" key="2">
    <source>
        <dbReference type="EMBL" id="TKZ21023.1"/>
    </source>
</evidence>
<dbReference type="GO" id="GO:0030247">
    <property type="term" value="F:polysaccharide binding"/>
    <property type="evidence" value="ECO:0007669"/>
    <property type="project" value="TreeGrafter"/>
</dbReference>
<proteinExistence type="predicted"/>
<feature type="domain" description="H-type lectin" evidence="1">
    <location>
        <begin position="39"/>
        <end position="104"/>
    </location>
</feature>
<dbReference type="GO" id="GO:0045335">
    <property type="term" value="C:phagocytic vesicle"/>
    <property type="evidence" value="ECO:0007669"/>
    <property type="project" value="TreeGrafter"/>
</dbReference>
<dbReference type="InterPro" id="IPR019019">
    <property type="entry name" value="H-type_lectin_domain"/>
</dbReference>
<reference evidence="2 3" key="1">
    <citation type="submission" date="2019-04" db="EMBL/GenBank/DDBJ databases">
        <title>Genome sequence of Pelagicola litoralis CL-ES2.</title>
        <authorList>
            <person name="Cao J."/>
        </authorList>
    </citation>
    <scope>NUCLEOTIDE SEQUENCE [LARGE SCALE GENOMIC DNA]</scope>
    <source>
        <strain evidence="2 3">CL-ES2</strain>
    </source>
</reference>
<dbReference type="InterPro" id="IPR052487">
    <property type="entry name" value="Galactose-binding_lectin"/>
</dbReference>
<evidence type="ECO:0000259" key="1">
    <source>
        <dbReference type="Pfam" id="PF09458"/>
    </source>
</evidence>
<comment type="caution">
    <text evidence="2">The sequence shown here is derived from an EMBL/GenBank/DDBJ whole genome shotgun (WGS) entry which is preliminary data.</text>
</comment>
<dbReference type="PANTHER" id="PTHR46938">
    <property type="entry name" value="DISCOIDIN-1 SUBUNIT A-RELATED-RELATED"/>
    <property type="match status" value="1"/>
</dbReference>
<dbReference type="Pfam" id="PF09458">
    <property type="entry name" value="H_lectin"/>
    <property type="match status" value="1"/>
</dbReference>